<evidence type="ECO:0000313" key="2">
    <source>
        <dbReference type="Proteomes" id="UP001283361"/>
    </source>
</evidence>
<organism evidence="1 2">
    <name type="scientific">Elysia crispata</name>
    <name type="common">lettuce slug</name>
    <dbReference type="NCBI Taxonomy" id="231223"/>
    <lineage>
        <taxon>Eukaryota</taxon>
        <taxon>Metazoa</taxon>
        <taxon>Spiralia</taxon>
        <taxon>Lophotrochozoa</taxon>
        <taxon>Mollusca</taxon>
        <taxon>Gastropoda</taxon>
        <taxon>Heterobranchia</taxon>
        <taxon>Euthyneura</taxon>
        <taxon>Panpulmonata</taxon>
        <taxon>Sacoglossa</taxon>
        <taxon>Placobranchoidea</taxon>
        <taxon>Plakobranchidae</taxon>
        <taxon>Elysia</taxon>
    </lineage>
</organism>
<evidence type="ECO:0000313" key="1">
    <source>
        <dbReference type="EMBL" id="KAK3758440.1"/>
    </source>
</evidence>
<protein>
    <submittedName>
        <fullName evidence="1">Uncharacterized protein</fullName>
    </submittedName>
</protein>
<sequence length="61" mass="7009">MIVCRRPTVARWCGFDISQGVVQTAEFLGRQHRGLVRIIWQHDGRSLTRQVLVLLFSGSRT</sequence>
<proteinExistence type="predicted"/>
<comment type="caution">
    <text evidence="1">The sequence shown here is derived from an EMBL/GenBank/DDBJ whole genome shotgun (WGS) entry which is preliminary data.</text>
</comment>
<keyword evidence="2" id="KW-1185">Reference proteome</keyword>
<dbReference type="AlphaFoldDB" id="A0AAE0YWY2"/>
<dbReference type="Proteomes" id="UP001283361">
    <property type="component" value="Unassembled WGS sequence"/>
</dbReference>
<name>A0AAE0YWY2_9GAST</name>
<gene>
    <name evidence="1" type="ORF">RRG08_058710</name>
</gene>
<reference evidence="1" key="1">
    <citation type="journal article" date="2023" name="G3 (Bethesda)">
        <title>A reference genome for the long-term kleptoplast-retaining sea slug Elysia crispata morphotype clarki.</title>
        <authorList>
            <person name="Eastman K.E."/>
            <person name="Pendleton A.L."/>
            <person name="Shaikh M.A."/>
            <person name="Suttiyut T."/>
            <person name="Ogas R."/>
            <person name="Tomko P."/>
            <person name="Gavelis G."/>
            <person name="Widhalm J.R."/>
            <person name="Wisecaver J.H."/>
        </authorList>
    </citation>
    <scope>NUCLEOTIDE SEQUENCE</scope>
    <source>
        <strain evidence="1">ECLA1</strain>
    </source>
</reference>
<accession>A0AAE0YWY2</accession>
<dbReference type="EMBL" id="JAWDGP010005269">
    <property type="protein sequence ID" value="KAK3758440.1"/>
    <property type="molecule type" value="Genomic_DNA"/>
</dbReference>